<evidence type="ECO:0000256" key="4">
    <source>
        <dbReference type="ARBA" id="ARBA00022729"/>
    </source>
</evidence>
<reference evidence="7" key="1">
    <citation type="submission" date="2018-06" db="EMBL/GenBank/DDBJ databases">
        <authorList>
            <person name="Zhirakovskaya E."/>
        </authorList>
    </citation>
    <scope>NUCLEOTIDE SEQUENCE</scope>
</reference>
<keyword evidence="2" id="KW-1134">Transmembrane beta strand</keyword>
<evidence type="ECO:0000313" key="7">
    <source>
        <dbReference type="EMBL" id="VAX06788.1"/>
    </source>
</evidence>
<gene>
    <name evidence="7" type="ORF">MNBD_GAMMA26-1076</name>
</gene>
<dbReference type="PANTHER" id="PTHR35093">
    <property type="entry name" value="OUTER MEMBRANE PROTEIN NMB0088-RELATED"/>
    <property type="match status" value="1"/>
</dbReference>
<protein>
    <submittedName>
        <fullName evidence="7">Long-chain fatty acid transport protein</fullName>
    </submittedName>
</protein>
<evidence type="ECO:0000256" key="5">
    <source>
        <dbReference type="ARBA" id="ARBA00023136"/>
    </source>
</evidence>
<sequence>MLSLSSFAAHGAGFALIENSASGMGNAYAGAAAIAEDGSTIYFNPAGMTELEGTQLTGALHWVRPRGEFTNDGSTVASGGSLSGGNGGNNGVDAIIPNLYYSTEINDGMVFGLGINVPFGMESSYEDDWVGRYHAVDSSVMSVNINPSLAWKINEQLSFGAGISGQYIRVKLTSAIDFGAICQALAVASCNDPQERDGFVKLDADDFSWGYNFGLLYKPQPSTHIGFSYRSKITHSVSGDADFSDVPAPLAASFPDTTLSSSVSLPESSSFSISHQVDQFTLLFDWTYTRWSRFKELRIDYDSSQPDSVTTENWGDSSRYAIGLNYQLNPSLLLRSG</sequence>
<dbReference type="GO" id="GO:0015483">
    <property type="term" value="F:long-chain fatty acid transporting porin activity"/>
    <property type="evidence" value="ECO:0007669"/>
    <property type="project" value="TreeGrafter"/>
</dbReference>
<dbReference type="GO" id="GO:0009279">
    <property type="term" value="C:cell outer membrane"/>
    <property type="evidence" value="ECO:0007669"/>
    <property type="project" value="UniProtKB-SubCell"/>
</dbReference>
<organism evidence="7">
    <name type="scientific">hydrothermal vent metagenome</name>
    <dbReference type="NCBI Taxonomy" id="652676"/>
    <lineage>
        <taxon>unclassified sequences</taxon>
        <taxon>metagenomes</taxon>
        <taxon>ecological metagenomes</taxon>
    </lineage>
</organism>
<evidence type="ECO:0000256" key="6">
    <source>
        <dbReference type="ARBA" id="ARBA00023237"/>
    </source>
</evidence>
<dbReference type="Pfam" id="PF03349">
    <property type="entry name" value="Toluene_X"/>
    <property type="match status" value="1"/>
</dbReference>
<evidence type="ECO:0000256" key="1">
    <source>
        <dbReference type="ARBA" id="ARBA00004571"/>
    </source>
</evidence>
<dbReference type="InterPro" id="IPR005017">
    <property type="entry name" value="OMPP1/FadL/TodX"/>
</dbReference>
<dbReference type="EMBL" id="UOFX01000018">
    <property type="protein sequence ID" value="VAX06788.1"/>
    <property type="molecule type" value="Genomic_DNA"/>
</dbReference>
<dbReference type="SUPFAM" id="SSF56935">
    <property type="entry name" value="Porins"/>
    <property type="match status" value="1"/>
</dbReference>
<accession>A0A3B1B5Z0</accession>
<dbReference type="PANTHER" id="PTHR35093:SF3">
    <property type="entry name" value="LONG-CHAIN FATTY ACID TRANSPORT PROTEIN"/>
    <property type="match status" value="1"/>
</dbReference>
<keyword evidence="6" id="KW-0998">Cell outer membrane</keyword>
<keyword evidence="4" id="KW-0732">Signal</keyword>
<dbReference type="Gene3D" id="2.40.160.60">
    <property type="entry name" value="Outer membrane protein transport protein (OMPP1/FadL/TodX)"/>
    <property type="match status" value="1"/>
</dbReference>
<evidence type="ECO:0000256" key="3">
    <source>
        <dbReference type="ARBA" id="ARBA00022692"/>
    </source>
</evidence>
<name>A0A3B1B5Z0_9ZZZZ</name>
<dbReference type="AlphaFoldDB" id="A0A3B1B5Z0"/>
<feature type="non-terminal residue" evidence="7">
    <location>
        <position position="337"/>
    </location>
</feature>
<comment type="subcellular location">
    <subcellularLocation>
        <location evidence="1">Cell outer membrane</location>
        <topology evidence="1">Multi-pass membrane protein</topology>
    </subcellularLocation>
</comment>
<keyword evidence="3" id="KW-0812">Transmembrane</keyword>
<evidence type="ECO:0000256" key="2">
    <source>
        <dbReference type="ARBA" id="ARBA00022452"/>
    </source>
</evidence>
<proteinExistence type="predicted"/>
<keyword evidence="5" id="KW-0472">Membrane</keyword>